<dbReference type="EMBL" id="CAXLJM020000053">
    <property type="protein sequence ID" value="CAL8117070.1"/>
    <property type="molecule type" value="Genomic_DNA"/>
</dbReference>
<evidence type="ECO:0000313" key="2">
    <source>
        <dbReference type="EMBL" id="CAL8117070.1"/>
    </source>
</evidence>
<evidence type="ECO:0000256" key="1">
    <source>
        <dbReference type="SAM" id="Phobius"/>
    </source>
</evidence>
<protein>
    <submittedName>
        <fullName evidence="2">Uncharacterized protein</fullName>
    </submittedName>
</protein>
<proteinExistence type="predicted"/>
<keyword evidence="3" id="KW-1185">Reference proteome</keyword>
<feature type="transmembrane region" description="Helical" evidence="1">
    <location>
        <begin position="205"/>
        <end position="233"/>
    </location>
</feature>
<gene>
    <name evidence="2" type="ORF">ODALV1_LOCUS17520</name>
</gene>
<comment type="caution">
    <text evidence="2">The sequence shown here is derived from an EMBL/GenBank/DDBJ whole genome shotgun (WGS) entry which is preliminary data.</text>
</comment>
<name>A0ABP1R2S8_9HEXA</name>
<dbReference type="Proteomes" id="UP001642540">
    <property type="component" value="Unassembled WGS sequence"/>
</dbReference>
<keyword evidence="1" id="KW-0472">Membrane</keyword>
<keyword evidence="1" id="KW-1133">Transmembrane helix</keyword>
<accession>A0ABP1R2S8</accession>
<organism evidence="2 3">
    <name type="scientific">Orchesella dallaii</name>
    <dbReference type="NCBI Taxonomy" id="48710"/>
    <lineage>
        <taxon>Eukaryota</taxon>
        <taxon>Metazoa</taxon>
        <taxon>Ecdysozoa</taxon>
        <taxon>Arthropoda</taxon>
        <taxon>Hexapoda</taxon>
        <taxon>Collembola</taxon>
        <taxon>Entomobryomorpha</taxon>
        <taxon>Entomobryoidea</taxon>
        <taxon>Orchesellidae</taxon>
        <taxon>Orchesellinae</taxon>
        <taxon>Orchesella</taxon>
    </lineage>
</organism>
<keyword evidence="1" id="KW-0812">Transmembrane</keyword>
<sequence length="688" mass="77947">MCSDGRKVVLVCRCNVEDLTRIITSAIKELTKVFTNFGTNSLLVISFQSSFIFSDLDSVDLQGRVKNTVAFTDIFCARLKQSSDVLKALNTLLNPGADLENYQLKIRRIFIPLLHKKVVKVYCTEKPNIGTSIKELELLLKAKEFRIELESQEVSITETDEATRRPNNPVSVNEKSFQAAEQNPLIAFPETSVNSVKNPSSKLSFLVYVIIIIIAMGFIFVIISIIVLGIASLGKGENTQIKMNDYSTIEAAPPLFNNTIFNTINSSAQVTPTNSSKLPIETNSDKSTRYIWGSTLSLKPTTPLAITNITSTIPTENKSLATVKAKKKLRGQLVYVNSTKSMKDKICDPNFDTTLIFQIYDPVDWHSFEIDCSTRIYGVIFQRYTSTRNMHEILNQTINIRNLTIECDKIGSRNKPLPENLPKIELNKLKYLETIAKDVASDCSPVFSYLSSYVSHFGKLQSWNISGITISDDNTPEIQRVIYKMKASVPVRIILNDVTMLSFLDIRTKSMTYFEFHLSIPNISTASVTSIDFAVETVTNFLAMAKYLKEFSSNVPIPDQKMPQVFKNLLRLPIKKLDLTIRIRDDRNKFEFKFIQKLRWLETFELELLDWRKGDFSNPSLLLTNFRLSDNLKEFRVITNFKALPQGATDVHCRSCNKTRNSQGGINLMLDRCLDCNDEKGGCVTSRR</sequence>
<evidence type="ECO:0000313" key="3">
    <source>
        <dbReference type="Proteomes" id="UP001642540"/>
    </source>
</evidence>
<reference evidence="2 3" key="1">
    <citation type="submission" date="2024-08" db="EMBL/GenBank/DDBJ databases">
        <authorList>
            <person name="Cucini C."/>
            <person name="Frati F."/>
        </authorList>
    </citation>
    <scope>NUCLEOTIDE SEQUENCE [LARGE SCALE GENOMIC DNA]</scope>
</reference>